<accession>A0ACD3QKJ4</accession>
<reference evidence="1" key="1">
    <citation type="submission" date="2018-11" db="EMBL/GenBank/DDBJ databases">
        <title>The sequence and de novo assembly of Larimichthys crocea genome using PacBio and Hi-C technologies.</title>
        <authorList>
            <person name="Xu P."/>
            <person name="Chen B."/>
            <person name="Zhou Z."/>
            <person name="Ke Q."/>
            <person name="Wu Y."/>
            <person name="Bai H."/>
            <person name="Pu F."/>
        </authorList>
    </citation>
    <scope>NUCLEOTIDE SEQUENCE</scope>
    <source>
        <tissue evidence="1">Muscle</tissue>
    </source>
</reference>
<name>A0ACD3QKJ4_LARCR</name>
<comment type="caution">
    <text evidence="1">The sequence shown here is derived from an EMBL/GenBank/DDBJ whole genome shotgun (WGS) entry which is preliminary data.</text>
</comment>
<gene>
    <name evidence="1" type="ORF">E3U43_011136</name>
</gene>
<evidence type="ECO:0000313" key="2">
    <source>
        <dbReference type="Proteomes" id="UP000793456"/>
    </source>
</evidence>
<proteinExistence type="predicted"/>
<sequence length="100" mass="11594">MFLYHLRAKLDSEGFPSSQNQFFKSFLPRLVSSRWETLRQHLDIQEGKTSPGEINVCLCHQPEIIPLNLMCISVFATVAESVGFKMFSPTNLDSNRHYWM</sequence>
<keyword evidence="2" id="KW-1185">Reference proteome</keyword>
<dbReference type="Proteomes" id="UP000793456">
    <property type="component" value="Chromosome XVIII"/>
</dbReference>
<organism evidence="1 2">
    <name type="scientific">Larimichthys crocea</name>
    <name type="common">Large yellow croaker</name>
    <name type="synonym">Pseudosciaena crocea</name>
    <dbReference type="NCBI Taxonomy" id="215358"/>
    <lineage>
        <taxon>Eukaryota</taxon>
        <taxon>Metazoa</taxon>
        <taxon>Chordata</taxon>
        <taxon>Craniata</taxon>
        <taxon>Vertebrata</taxon>
        <taxon>Euteleostomi</taxon>
        <taxon>Actinopterygii</taxon>
        <taxon>Neopterygii</taxon>
        <taxon>Teleostei</taxon>
        <taxon>Neoteleostei</taxon>
        <taxon>Acanthomorphata</taxon>
        <taxon>Eupercaria</taxon>
        <taxon>Sciaenidae</taxon>
        <taxon>Larimichthys</taxon>
    </lineage>
</organism>
<evidence type="ECO:0000313" key="1">
    <source>
        <dbReference type="EMBL" id="TMS07043.1"/>
    </source>
</evidence>
<protein>
    <submittedName>
        <fullName evidence="1">Uncharacterized protein</fullName>
    </submittedName>
</protein>
<dbReference type="EMBL" id="CM011691">
    <property type="protein sequence ID" value="TMS07043.1"/>
    <property type="molecule type" value="Genomic_DNA"/>
</dbReference>